<name>A0ABW3LED7_9BACL</name>
<protein>
    <submittedName>
        <fullName evidence="2">Na-translocating system protein MpsC family protein</fullName>
    </submittedName>
</protein>
<organism evidence="2 3">
    <name type="scientific">Metaplanococcus flavidus</name>
    <dbReference type="NCBI Taxonomy" id="569883"/>
    <lineage>
        <taxon>Bacteria</taxon>
        <taxon>Bacillati</taxon>
        <taxon>Bacillota</taxon>
        <taxon>Bacilli</taxon>
        <taxon>Bacillales</taxon>
        <taxon>Caryophanaceae</taxon>
        <taxon>Metaplanococcus</taxon>
    </lineage>
</organism>
<feature type="domain" description="Na+-translocating membrane potential-generating system MpsC" evidence="1">
    <location>
        <begin position="15"/>
        <end position="111"/>
    </location>
</feature>
<dbReference type="RefSeq" id="WP_144838306.1">
    <property type="nucleotide sequence ID" value="NZ_JBHTKI010000022.1"/>
</dbReference>
<dbReference type="EMBL" id="JBHTKI010000022">
    <property type="protein sequence ID" value="MFD1032502.1"/>
    <property type="molecule type" value="Genomic_DNA"/>
</dbReference>
<evidence type="ECO:0000313" key="2">
    <source>
        <dbReference type="EMBL" id="MFD1032502.1"/>
    </source>
</evidence>
<gene>
    <name evidence="2" type="ORF">ACFQ1X_13765</name>
</gene>
<reference evidence="3" key="1">
    <citation type="journal article" date="2019" name="Int. J. Syst. Evol. Microbiol.">
        <title>The Global Catalogue of Microorganisms (GCM) 10K type strain sequencing project: providing services to taxonomists for standard genome sequencing and annotation.</title>
        <authorList>
            <consortium name="The Broad Institute Genomics Platform"/>
            <consortium name="The Broad Institute Genome Sequencing Center for Infectious Disease"/>
            <person name="Wu L."/>
            <person name="Ma J."/>
        </authorList>
    </citation>
    <scope>NUCLEOTIDE SEQUENCE [LARGE SCALE GENOMIC DNA]</scope>
    <source>
        <strain evidence="3">CCUG 56756</strain>
    </source>
</reference>
<comment type="caution">
    <text evidence="2">The sequence shown here is derived from an EMBL/GenBank/DDBJ whole genome shotgun (WGS) entry which is preliminary data.</text>
</comment>
<accession>A0ABW3LED7</accession>
<proteinExistence type="predicted"/>
<keyword evidence="3" id="KW-1185">Reference proteome</keyword>
<sequence>MTEKQTIQSLVTLFAEKFLEEHFGETPDKTTVTFRPPFLLIHLSGFLMPSEEIFVEKGNLDNVLKTRDIIIDSEKDQFLKGLQEHTGQNFRDLYADWNLTKRSGVFIAVMENVHPTDVFHWPQGVQEDTLREIIILNSIRTQKKPDQTNFYWLDEHILLVERIGILIDIEKQLLKNGLAEELRLAKRPMEQRIIELFNLESILNSTVQELFVDWNFQQDLSYMLLLLKKQDE</sequence>
<evidence type="ECO:0000313" key="3">
    <source>
        <dbReference type="Proteomes" id="UP001597109"/>
    </source>
</evidence>
<dbReference type="Proteomes" id="UP001597109">
    <property type="component" value="Unassembled WGS sequence"/>
</dbReference>
<dbReference type="Pfam" id="PF10057">
    <property type="entry name" value="MpsC"/>
    <property type="match status" value="1"/>
</dbReference>
<evidence type="ECO:0000259" key="1">
    <source>
        <dbReference type="Pfam" id="PF10057"/>
    </source>
</evidence>
<dbReference type="InterPro" id="IPR018745">
    <property type="entry name" value="MpsC"/>
</dbReference>